<reference evidence="2" key="1">
    <citation type="submission" date="2016-03" db="EMBL/GenBank/DDBJ databases">
        <title>Draft genome sequence of Rosellinia necatrix.</title>
        <authorList>
            <person name="Kanematsu S."/>
        </authorList>
    </citation>
    <scope>NUCLEOTIDE SEQUENCE [LARGE SCALE GENOMIC DNA]</scope>
    <source>
        <strain evidence="2">W97</strain>
    </source>
</reference>
<dbReference type="Proteomes" id="UP000054516">
    <property type="component" value="Unassembled WGS sequence"/>
</dbReference>
<proteinExistence type="predicted"/>
<dbReference type="OrthoDB" id="3563866at2759"/>
<keyword evidence="3" id="KW-1185">Reference proteome</keyword>
<evidence type="ECO:0000313" key="2">
    <source>
        <dbReference type="EMBL" id="GAP87750.1"/>
    </source>
</evidence>
<evidence type="ECO:0000313" key="3">
    <source>
        <dbReference type="Proteomes" id="UP000054516"/>
    </source>
</evidence>
<dbReference type="OMA" id="PATTTWK"/>
<feature type="region of interest" description="Disordered" evidence="1">
    <location>
        <begin position="1"/>
        <end position="74"/>
    </location>
</feature>
<dbReference type="AlphaFoldDB" id="A0A1W2THX2"/>
<name>A0A1W2THX2_ROSNE</name>
<evidence type="ECO:0000256" key="1">
    <source>
        <dbReference type="SAM" id="MobiDB-lite"/>
    </source>
</evidence>
<dbReference type="EMBL" id="DF977473">
    <property type="protein sequence ID" value="GAP87750.1"/>
    <property type="molecule type" value="Genomic_DNA"/>
</dbReference>
<organism evidence="2">
    <name type="scientific">Rosellinia necatrix</name>
    <name type="common">White root-rot fungus</name>
    <dbReference type="NCBI Taxonomy" id="77044"/>
    <lineage>
        <taxon>Eukaryota</taxon>
        <taxon>Fungi</taxon>
        <taxon>Dikarya</taxon>
        <taxon>Ascomycota</taxon>
        <taxon>Pezizomycotina</taxon>
        <taxon>Sordariomycetes</taxon>
        <taxon>Xylariomycetidae</taxon>
        <taxon>Xylariales</taxon>
        <taxon>Xylariaceae</taxon>
        <taxon>Rosellinia</taxon>
    </lineage>
</organism>
<feature type="region of interest" description="Disordered" evidence="1">
    <location>
        <begin position="95"/>
        <end position="131"/>
    </location>
</feature>
<feature type="compositionally biased region" description="Basic and acidic residues" evidence="1">
    <location>
        <begin position="110"/>
        <end position="124"/>
    </location>
</feature>
<feature type="compositionally biased region" description="Polar residues" evidence="1">
    <location>
        <begin position="97"/>
        <end position="107"/>
    </location>
</feature>
<gene>
    <name evidence="2" type="ORF">SAMD00023353_2800880</name>
</gene>
<sequence length="131" mass="13881">MSTSQASTVSSLGDSSGSVSMEPSEASDSYFPENTTASTLASAAGAADTPLDSDSPTSSNPLSPLDRQYTKPLQDLNIAQQLSKQPTYWSAKGWVQRSASSNTQQSNEDLEAKARKFEEAKKDLLASVGRT</sequence>
<feature type="compositionally biased region" description="Low complexity" evidence="1">
    <location>
        <begin position="7"/>
        <end position="20"/>
    </location>
</feature>
<feature type="compositionally biased region" description="Low complexity" evidence="1">
    <location>
        <begin position="35"/>
        <end position="66"/>
    </location>
</feature>
<protein>
    <submittedName>
        <fullName evidence="2">Uncharacterized protein</fullName>
    </submittedName>
</protein>
<accession>A0A1W2THX2</accession>